<dbReference type="EMBL" id="SJPW01000007">
    <property type="protein sequence ID" value="TWU47148.1"/>
    <property type="molecule type" value="Genomic_DNA"/>
</dbReference>
<feature type="region of interest" description="Disordered" evidence="1">
    <location>
        <begin position="1"/>
        <end position="22"/>
    </location>
</feature>
<sequence length="90" mass="10348">MHRSRACKVSQMERQLSRPADRRRYRTEMKTLALLLTLFACIASNAMAEPLRIATYNLNWGNRRGDVPTGANPRSPWLFGNGPSHWYNLS</sequence>
<evidence type="ECO:0000313" key="2">
    <source>
        <dbReference type="EMBL" id="TWU47148.1"/>
    </source>
</evidence>
<protein>
    <submittedName>
        <fullName evidence="2">Uncharacterized protein</fullName>
    </submittedName>
</protein>
<evidence type="ECO:0000256" key="1">
    <source>
        <dbReference type="SAM" id="MobiDB-lite"/>
    </source>
</evidence>
<keyword evidence="3" id="KW-1185">Reference proteome</keyword>
<comment type="caution">
    <text evidence="2">The sequence shown here is derived from an EMBL/GenBank/DDBJ whole genome shotgun (WGS) entry which is preliminary data.</text>
</comment>
<reference evidence="2 3" key="1">
    <citation type="submission" date="2019-02" db="EMBL/GenBank/DDBJ databases">
        <title>Deep-cultivation of Planctomycetes and their phenomic and genomic characterization uncovers novel biology.</title>
        <authorList>
            <person name="Wiegand S."/>
            <person name="Jogler M."/>
            <person name="Boedeker C."/>
            <person name="Pinto D."/>
            <person name="Vollmers J."/>
            <person name="Rivas-Marin E."/>
            <person name="Kohn T."/>
            <person name="Peeters S.H."/>
            <person name="Heuer A."/>
            <person name="Rast P."/>
            <person name="Oberbeckmann S."/>
            <person name="Bunk B."/>
            <person name="Jeske O."/>
            <person name="Meyerdierks A."/>
            <person name="Storesund J.E."/>
            <person name="Kallscheuer N."/>
            <person name="Luecker S."/>
            <person name="Lage O.M."/>
            <person name="Pohl T."/>
            <person name="Merkel B.J."/>
            <person name="Hornburger P."/>
            <person name="Mueller R.-W."/>
            <person name="Bruemmer F."/>
            <person name="Labrenz M."/>
            <person name="Spormann A.M."/>
            <person name="Op Den Camp H."/>
            <person name="Overmann J."/>
            <person name="Amann R."/>
            <person name="Jetten M.S.M."/>
            <person name="Mascher T."/>
            <person name="Medema M.H."/>
            <person name="Devos D.P."/>
            <person name="Kaster A.-K."/>
            <person name="Ovreas L."/>
            <person name="Rohde M."/>
            <person name="Galperin M.Y."/>
            <person name="Jogler C."/>
        </authorList>
    </citation>
    <scope>NUCLEOTIDE SEQUENCE [LARGE SCALE GENOMIC DNA]</scope>
    <source>
        <strain evidence="2 3">Poly51</strain>
    </source>
</reference>
<organism evidence="2 3">
    <name type="scientific">Rubripirellula tenax</name>
    <dbReference type="NCBI Taxonomy" id="2528015"/>
    <lineage>
        <taxon>Bacteria</taxon>
        <taxon>Pseudomonadati</taxon>
        <taxon>Planctomycetota</taxon>
        <taxon>Planctomycetia</taxon>
        <taxon>Pirellulales</taxon>
        <taxon>Pirellulaceae</taxon>
        <taxon>Rubripirellula</taxon>
    </lineage>
</organism>
<dbReference type="AlphaFoldDB" id="A0A5C6EE84"/>
<name>A0A5C6EE84_9BACT</name>
<evidence type="ECO:0000313" key="3">
    <source>
        <dbReference type="Proteomes" id="UP000318288"/>
    </source>
</evidence>
<dbReference type="Proteomes" id="UP000318288">
    <property type="component" value="Unassembled WGS sequence"/>
</dbReference>
<accession>A0A5C6EE84</accession>
<gene>
    <name evidence="2" type="ORF">Poly51_49460</name>
</gene>
<proteinExistence type="predicted"/>